<reference evidence="2" key="1">
    <citation type="submission" date="2007-04" db="EMBL/GenBank/DDBJ databases">
        <title>Complete sequence of chromosome of Rhodobacter sphaeroides ATCC 17025.</title>
        <authorList>
            <consortium name="US DOE Joint Genome Institute"/>
            <person name="Copeland A."/>
            <person name="Lucas S."/>
            <person name="Lapidus A."/>
            <person name="Barry K."/>
            <person name="Detter J.C."/>
            <person name="Glavina del Rio T."/>
            <person name="Hammon N."/>
            <person name="Israni S."/>
            <person name="Dalin E."/>
            <person name="Tice H."/>
            <person name="Pitluck S."/>
            <person name="Chertkov O."/>
            <person name="Brettin T."/>
            <person name="Bruce D."/>
            <person name="Han C."/>
            <person name="Schmutz J."/>
            <person name="Larimer F."/>
            <person name="Land M."/>
            <person name="Hauser L."/>
            <person name="Kyrpides N."/>
            <person name="Kim E."/>
            <person name="Richardson P."/>
            <person name="Mackenzie C."/>
            <person name="Choudhary M."/>
            <person name="Donohue T.J."/>
            <person name="Kaplan S."/>
        </authorList>
    </citation>
    <scope>NUCLEOTIDE SEQUENCE [LARGE SCALE GENOMIC DNA]</scope>
    <source>
        <strain evidence="2">ATCC 17025</strain>
    </source>
</reference>
<protein>
    <recommendedName>
        <fullName evidence="3">Phage portal protein</fullName>
    </recommendedName>
</protein>
<dbReference type="InterPro" id="IPR006944">
    <property type="entry name" value="Phage/GTA_portal"/>
</dbReference>
<feature type="region of interest" description="Disordered" evidence="1">
    <location>
        <begin position="1"/>
        <end position="24"/>
    </location>
</feature>
<dbReference type="KEGG" id="rsq:Rsph17025_2583"/>
<accession>A4WVQ7</accession>
<proteinExistence type="predicted"/>
<dbReference type="EMBL" id="CP000661">
    <property type="protein sequence ID" value="ABP71471.1"/>
    <property type="molecule type" value="Genomic_DNA"/>
</dbReference>
<dbReference type="HOGENOM" id="CLU_2013520_0_0_5"/>
<dbReference type="eggNOG" id="COG4695">
    <property type="taxonomic scope" value="Bacteria"/>
</dbReference>
<organism evidence="2">
    <name type="scientific">Cereibacter sphaeroides (strain ATCC 17025 / ATH 2.4.3)</name>
    <name type="common">Rhodobacter sphaeroides</name>
    <dbReference type="NCBI Taxonomy" id="349102"/>
    <lineage>
        <taxon>Bacteria</taxon>
        <taxon>Pseudomonadati</taxon>
        <taxon>Pseudomonadota</taxon>
        <taxon>Alphaproteobacteria</taxon>
        <taxon>Rhodobacterales</taxon>
        <taxon>Paracoccaceae</taxon>
        <taxon>Cereibacter</taxon>
    </lineage>
</organism>
<feature type="region of interest" description="Disordered" evidence="1">
    <location>
        <begin position="93"/>
        <end position="123"/>
    </location>
</feature>
<dbReference type="STRING" id="349102.Rsph17025_2583"/>
<evidence type="ECO:0008006" key="3">
    <source>
        <dbReference type="Google" id="ProtNLM"/>
    </source>
</evidence>
<feature type="compositionally biased region" description="Low complexity" evidence="1">
    <location>
        <begin position="1"/>
        <end position="23"/>
    </location>
</feature>
<sequence precursor="true">MAITAARTASRSSSHRSAQEGSAQVQGTYLTDCLLHWAKQVEDQLALGVLTEAERRAGFYLKHDFGALLRPTTKERYEALAKAVGGPILTPNEARRIDGYDPIEGGDRLNPAPNMTRSEETDP</sequence>
<dbReference type="AlphaFoldDB" id="A4WVQ7"/>
<evidence type="ECO:0000256" key="1">
    <source>
        <dbReference type="SAM" id="MobiDB-lite"/>
    </source>
</evidence>
<dbReference type="Pfam" id="PF04860">
    <property type="entry name" value="Phage_portal"/>
    <property type="match status" value="1"/>
</dbReference>
<evidence type="ECO:0000313" key="2">
    <source>
        <dbReference type="EMBL" id="ABP71471.1"/>
    </source>
</evidence>
<name>A4WVQ7_CERS5</name>
<gene>
    <name evidence="2" type="ordered locus">Rsph17025_2583</name>
</gene>